<dbReference type="PANTHER" id="PTHR30069:SF29">
    <property type="entry name" value="HEMOGLOBIN AND HEMOGLOBIN-HAPTOGLOBIN-BINDING PROTEIN 1-RELATED"/>
    <property type="match status" value="1"/>
</dbReference>
<dbReference type="RefSeq" id="WP_004092587.1">
    <property type="nucleotide sequence ID" value="NZ_AFGF01000017.1"/>
</dbReference>
<organism evidence="15 16">
    <name type="scientific">Acetonema longum DSM 6540</name>
    <dbReference type="NCBI Taxonomy" id="1009370"/>
    <lineage>
        <taxon>Bacteria</taxon>
        <taxon>Bacillati</taxon>
        <taxon>Bacillota</taxon>
        <taxon>Negativicutes</taxon>
        <taxon>Acetonemataceae</taxon>
        <taxon>Acetonema</taxon>
    </lineage>
</organism>
<dbReference type="InterPro" id="IPR036942">
    <property type="entry name" value="Beta-barrel_TonB_sf"/>
</dbReference>
<proteinExistence type="inferred from homology"/>
<dbReference type="InterPro" id="IPR012910">
    <property type="entry name" value="Plug_dom"/>
</dbReference>
<dbReference type="Pfam" id="PF00593">
    <property type="entry name" value="TonB_dep_Rec_b-barrel"/>
    <property type="match status" value="1"/>
</dbReference>
<dbReference type="PROSITE" id="PS52016">
    <property type="entry name" value="TONB_DEPENDENT_REC_3"/>
    <property type="match status" value="1"/>
</dbReference>
<dbReference type="PANTHER" id="PTHR30069">
    <property type="entry name" value="TONB-DEPENDENT OUTER MEMBRANE RECEPTOR"/>
    <property type="match status" value="1"/>
</dbReference>
<dbReference type="CDD" id="cd01347">
    <property type="entry name" value="ligand_gated_channel"/>
    <property type="match status" value="1"/>
</dbReference>
<protein>
    <submittedName>
        <fullName evidence="15">TonB-dependent receptor</fullName>
    </submittedName>
</protein>
<evidence type="ECO:0000256" key="12">
    <source>
        <dbReference type="SAM" id="SignalP"/>
    </source>
</evidence>
<comment type="caution">
    <text evidence="15">The sequence shown here is derived from an EMBL/GenBank/DDBJ whole genome shotgun (WGS) entry which is preliminary data.</text>
</comment>
<keyword evidence="2 10" id="KW-0813">Transport</keyword>
<dbReference type="Proteomes" id="UP000003240">
    <property type="component" value="Unassembled WGS sequence"/>
</dbReference>
<reference evidence="15 16" key="1">
    <citation type="journal article" date="2011" name="EMBO J.">
        <title>Structural diversity of bacterial flagellar motors.</title>
        <authorList>
            <person name="Chen S."/>
            <person name="Beeby M."/>
            <person name="Murphy G.E."/>
            <person name="Leadbetter J.R."/>
            <person name="Hendrixson D.R."/>
            <person name="Briegel A."/>
            <person name="Li Z."/>
            <person name="Shi J."/>
            <person name="Tocheva E.I."/>
            <person name="Muller A."/>
            <person name="Dobro M.J."/>
            <person name="Jensen G.J."/>
        </authorList>
    </citation>
    <scope>NUCLEOTIDE SEQUENCE [LARGE SCALE GENOMIC DNA]</scope>
    <source>
        <strain evidence="15 16">DSM 6540</strain>
    </source>
</reference>
<keyword evidence="16" id="KW-1185">Reference proteome</keyword>
<keyword evidence="8 15" id="KW-0675">Receptor</keyword>
<dbReference type="GO" id="GO:0009279">
    <property type="term" value="C:cell outer membrane"/>
    <property type="evidence" value="ECO:0007669"/>
    <property type="project" value="UniProtKB-SubCell"/>
</dbReference>
<evidence type="ECO:0000313" key="16">
    <source>
        <dbReference type="Proteomes" id="UP000003240"/>
    </source>
</evidence>
<dbReference type="InterPro" id="IPR037066">
    <property type="entry name" value="Plug_dom_sf"/>
</dbReference>
<accession>F7NEU1</accession>
<dbReference type="InterPro" id="IPR039426">
    <property type="entry name" value="TonB-dep_rcpt-like"/>
</dbReference>
<dbReference type="AlphaFoldDB" id="F7NEU1"/>
<comment type="subcellular location">
    <subcellularLocation>
        <location evidence="1 10">Cell outer membrane</location>
        <topology evidence="1 10">Multi-pass membrane protein</topology>
    </subcellularLocation>
</comment>
<keyword evidence="4 10" id="KW-0812">Transmembrane</keyword>
<feature type="domain" description="TonB-dependent receptor plug" evidence="14">
    <location>
        <begin position="51"/>
        <end position="157"/>
    </location>
</feature>
<evidence type="ECO:0000256" key="2">
    <source>
        <dbReference type="ARBA" id="ARBA00022448"/>
    </source>
</evidence>
<feature type="chain" id="PRO_5038717653" evidence="12">
    <location>
        <begin position="26"/>
        <end position="637"/>
    </location>
</feature>
<evidence type="ECO:0000256" key="1">
    <source>
        <dbReference type="ARBA" id="ARBA00004571"/>
    </source>
</evidence>
<evidence type="ECO:0000256" key="11">
    <source>
        <dbReference type="RuleBase" id="RU003357"/>
    </source>
</evidence>
<keyword evidence="3 10" id="KW-1134">Transmembrane beta strand</keyword>
<evidence type="ECO:0000256" key="8">
    <source>
        <dbReference type="ARBA" id="ARBA00023170"/>
    </source>
</evidence>
<evidence type="ECO:0000256" key="10">
    <source>
        <dbReference type="PROSITE-ProRule" id="PRU01360"/>
    </source>
</evidence>
<evidence type="ECO:0000256" key="4">
    <source>
        <dbReference type="ARBA" id="ARBA00022692"/>
    </source>
</evidence>
<dbReference type="STRING" id="1009370.ALO_02791"/>
<dbReference type="InterPro" id="IPR000531">
    <property type="entry name" value="Beta-barrel_TonB"/>
</dbReference>
<sequence>MNKQSKLLCSLVSTVLLLSMTQAVSADANTEQNDTVNEFVVTANRIPLKPTETAAKVTVITREEIEKGGYTSVPDILKHSDVNLQQNNFSSVLQLNGDDRVLILVDGRRMNWQHLVISGNDYAGMNLNLLPVSNIERIEIVRGAASSLYGSDAVGGVINIITRKADTVQTAVNAEFGSWGSRRYNLRTEGAEGSISYLLTAEHSKQDNFEYKDAASGTVKTHPDSQFDRKLYSLRLDKELSGDRSLSLQVERMEDEFGFGGYIKTDGSVAYPGGYAVTTDNNLALTYQWSRDTGSENSLRVYHNQSEGNYYNSLAGFYDLEATGANWQQSWKLNSSHTLVGGTEWRQDRLNDGASIDKSHTTTALFAENRWELPSNWTLSLGARYDDHNVIGGRATSRVSVNREINATTNIYTSWGQYVKNPTMAQLFSNTEFWKGNPDLRPETGQTVTVGMNTELAGLKLSATAYQSRIEDALDWEWKDWEGTGTSYTKYINVNREKRQGFDLNLSRQLSSQWSASAGYSYVQIQRKEDAADYASDPRNSQPNGYRLNLGYDQDKWSGGLTLKSATGRDLSAFTSRSYLTVDMTVNYQMDPDTRLYVKGYNLTNRSYELLGTIWSGLPGDYPMPARSIYAGLEHKI</sequence>
<name>F7NEU1_9FIRM</name>
<evidence type="ECO:0000256" key="6">
    <source>
        <dbReference type="ARBA" id="ARBA00023077"/>
    </source>
</evidence>
<dbReference type="GO" id="GO:0044718">
    <property type="term" value="P:siderophore transmembrane transport"/>
    <property type="evidence" value="ECO:0007669"/>
    <property type="project" value="TreeGrafter"/>
</dbReference>
<evidence type="ECO:0000259" key="13">
    <source>
        <dbReference type="Pfam" id="PF00593"/>
    </source>
</evidence>
<dbReference type="Gene3D" id="2.40.170.20">
    <property type="entry name" value="TonB-dependent receptor, beta-barrel domain"/>
    <property type="match status" value="1"/>
</dbReference>
<feature type="signal peptide" evidence="12">
    <location>
        <begin position="1"/>
        <end position="25"/>
    </location>
</feature>
<evidence type="ECO:0000256" key="5">
    <source>
        <dbReference type="ARBA" id="ARBA00022729"/>
    </source>
</evidence>
<evidence type="ECO:0000259" key="14">
    <source>
        <dbReference type="Pfam" id="PF07715"/>
    </source>
</evidence>
<keyword evidence="6 11" id="KW-0798">TonB box</keyword>
<evidence type="ECO:0000256" key="3">
    <source>
        <dbReference type="ARBA" id="ARBA00022452"/>
    </source>
</evidence>
<keyword evidence="9 10" id="KW-0998">Cell outer membrane</keyword>
<dbReference type="SUPFAM" id="SSF56935">
    <property type="entry name" value="Porins"/>
    <property type="match status" value="1"/>
</dbReference>
<dbReference type="EMBL" id="AFGF01000017">
    <property type="protein sequence ID" value="EGO65502.1"/>
    <property type="molecule type" value="Genomic_DNA"/>
</dbReference>
<evidence type="ECO:0000256" key="9">
    <source>
        <dbReference type="ARBA" id="ARBA00023237"/>
    </source>
</evidence>
<gene>
    <name evidence="15" type="ORF">ALO_02791</name>
</gene>
<dbReference type="GO" id="GO:0015344">
    <property type="term" value="F:siderophore uptake transmembrane transporter activity"/>
    <property type="evidence" value="ECO:0007669"/>
    <property type="project" value="TreeGrafter"/>
</dbReference>
<dbReference type="Pfam" id="PF07715">
    <property type="entry name" value="Plug"/>
    <property type="match status" value="1"/>
</dbReference>
<keyword evidence="7 10" id="KW-0472">Membrane</keyword>
<feature type="domain" description="TonB-dependent receptor-like beta-barrel" evidence="13">
    <location>
        <begin position="224"/>
        <end position="603"/>
    </location>
</feature>
<keyword evidence="5 12" id="KW-0732">Signal</keyword>
<evidence type="ECO:0000256" key="7">
    <source>
        <dbReference type="ARBA" id="ARBA00023136"/>
    </source>
</evidence>
<evidence type="ECO:0000313" key="15">
    <source>
        <dbReference type="EMBL" id="EGO65502.1"/>
    </source>
</evidence>
<dbReference type="eggNOG" id="COG4771">
    <property type="taxonomic scope" value="Bacteria"/>
</dbReference>
<comment type="similarity">
    <text evidence="10 11">Belongs to the TonB-dependent receptor family.</text>
</comment>
<dbReference type="Gene3D" id="2.170.130.10">
    <property type="entry name" value="TonB-dependent receptor, plug domain"/>
    <property type="match status" value="1"/>
</dbReference>